<dbReference type="AlphaFoldDB" id="A0AA50QD86"/>
<evidence type="ECO:0000259" key="3">
    <source>
        <dbReference type="Pfam" id="PF06276"/>
    </source>
</evidence>
<organism evidence="4 5">
    <name type="scientific">Oceanimonas pelagia</name>
    <dbReference type="NCBI Taxonomy" id="3028314"/>
    <lineage>
        <taxon>Bacteria</taxon>
        <taxon>Pseudomonadati</taxon>
        <taxon>Pseudomonadota</taxon>
        <taxon>Gammaproteobacteria</taxon>
        <taxon>Aeromonadales</taxon>
        <taxon>Aeromonadaceae</taxon>
        <taxon>Oceanimonas</taxon>
    </lineage>
</organism>
<dbReference type="KEGG" id="ope:PU634_06080"/>
<evidence type="ECO:0000256" key="1">
    <source>
        <dbReference type="ARBA" id="ARBA00007832"/>
    </source>
</evidence>
<comment type="similarity">
    <text evidence="1">Belongs to the IucA/IucC family.</text>
</comment>
<feature type="domain" description="Aerobactin siderophore biosynthesis IucA/IucC N-terminal" evidence="2">
    <location>
        <begin position="26"/>
        <end position="200"/>
    </location>
</feature>
<feature type="domain" description="Aerobactin siderophore biosynthesis IucA/IucC-like C-terminal" evidence="3">
    <location>
        <begin position="257"/>
        <end position="374"/>
    </location>
</feature>
<dbReference type="EMBL" id="CP118224">
    <property type="protein sequence ID" value="WMC11934.1"/>
    <property type="molecule type" value="Genomic_DNA"/>
</dbReference>
<dbReference type="PANTHER" id="PTHR34384">
    <property type="entry name" value="L-2,3-DIAMINOPROPANOATE--CITRATE LIGASE"/>
    <property type="match status" value="1"/>
</dbReference>
<accession>A0AA50QD86</accession>
<reference evidence="4 5" key="1">
    <citation type="submission" date="2023-02" db="EMBL/GenBank/DDBJ databases">
        <title>Complete genome sequence of a novel bacterium Oceanimonas sp. NTOU-MSR1 isolated from marine coast sediment.</title>
        <authorList>
            <person name="Yang H.-T."/>
            <person name="Chen Y.-L."/>
            <person name="Ho Y.-N."/>
        </authorList>
    </citation>
    <scope>NUCLEOTIDE SEQUENCE [LARGE SCALE GENOMIC DNA]</scope>
    <source>
        <strain evidence="4 5">NTOU-MSR1</strain>
    </source>
</reference>
<name>A0AA50QD86_9GAMM</name>
<keyword evidence="5" id="KW-1185">Reference proteome</keyword>
<dbReference type="GO" id="GO:0019290">
    <property type="term" value="P:siderophore biosynthetic process"/>
    <property type="evidence" value="ECO:0007669"/>
    <property type="project" value="InterPro"/>
</dbReference>
<dbReference type="InterPro" id="IPR022770">
    <property type="entry name" value="IucA/IucC-like_C"/>
</dbReference>
<evidence type="ECO:0000259" key="2">
    <source>
        <dbReference type="Pfam" id="PF04183"/>
    </source>
</evidence>
<sequence>MIPSFIYADRYRNEGTRSYSRHAAYTEAAKAYRPDADHAGFALPVFALPRAQLKVYAANPAPALLAYYLNDHQGLFCLHPQVLAEKRADPYVQHTLARGAPRPGMAVVPSSSSRTLYVQGAAIPHALKVHFPFRVSRYERKMRDEVIEQAINVSLELERGTGRLDHHFAFLREVLGVVHQRLANDRARGENWGYLVREMTPFPPAPDRRGLLPGFALYGRDFYDPGARPLLFELIGEQEPCRFVLDHILLPVVRHWVSCFRQFGFLLEPHGQNLLLELNARHRITRLVHRDLSVGIDMRRRRDLGLCSDHLNHYNRMESGAFHSITYDKFMGSHFFDRIVAECLAEYAGLAREDFCGPCREAFAHAFPEHERYLPRTQWYFSERRDRYHKPLYRNTGRPPEWRP</sequence>
<dbReference type="Proteomes" id="UP001223802">
    <property type="component" value="Chromosome"/>
</dbReference>
<dbReference type="PANTHER" id="PTHR34384:SF5">
    <property type="entry name" value="L-2,3-DIAMINOPROPANOATE--CITRATE LIGASE"/>
    <property type="match status" value="1"/>
</dbReference>
<evidence type="ECO:0000313" key="4">
    <source>
        <dbReference type="EMBL" id="WMC11934.1"/>
    </source>
</evidence>
<proteinExistence type="inferred from homology"/>
<dbReference type="GO" id="GO:0016881">
    <property type="term" value="F:acid-amino acid ligase activity"/>
    <property type="evidence" value="ECO:0007669"/>
    <property type="project" value="UniProtKB-ARBA"/>
</dbReference>
<evidence type="ECO:0000313" key="5">
    <source>
        <dbReference type="Proteomes" id="UP001223802"/>
    </source>
</evidence>
<dbReference type="InterPro" id="IPR037455">
    <property type="entry name" value="LucA/IucC-like"/>
</dbReference>
<protein>
    <submittedName>
        <fullName evidence="4">IucA/IucC family protein</fullName>
    </submittedName>
</protein>
<dbReference type="Gene3D" id="1.10.510.40">
    <property type="match status" value="1"/>
</dbReference>
<dbReference type="Pfam" id="PF06276">
    <property type="entry name" value="FhuF"/>
    <property type="match status" value="1"/>
</dbReference>
<gene>
    <name evidence="4" type="ORF">PU634_06080</name>
</gene>
<dbReference type="InterPro" id="IPR007310">
    <property type="entry name" value="Aerobactin_biosyn_IucA/IucC_N"/>
</dbReference>
<dbReference type="Pfam" id="PF04183">
    <property type="entry name" value="IucA_IucC"/>
    <property type="match status" value="1"/>
</dbReference>
<dbReference type="RefSeq" id="WP_306763171.1">
    <property type="nucleotide sequence ID" value="NZ_CP118224.1"/>
</dbReference>